<dbReference type="PROSITE" id="PS50030">
    <property type="entry name" value="UBA"/>
    <property type="match status" value="1"/>
</dbReference>
<accession>A0A4V1J3W0</accession>
<dbReference type="SUPFAM" id="SSF46934">
    <property type="entry name" value="UBA-like"/>
    <property type="match status" value="1"/>
</dbReference>
<evidence type="ECO:0000313" key="3">
    <source>
        <dbReference type="Proteomes" id="UP000268162"/>
    </source>
</evidence>
<name>A0A4V1J3W0_9FUNG</name>
<protein>
    <recommendedName>
        <fullName evidence="1">UBA domain-containing protein</fullName>
    </recommendedName>
</protein>
<dbReference type="InterPro" id="IPR009060">
    <property type="entry name" value="UBA-like_sf"/>
</dbReference>
<organism evidence="2 3">
    <name type="scientific">Dimargaris cristalligena</name>
    <dbReference type="NCBI Taxonomy" id="215637"/>
    <lineage>
        <taxon>Eukaryota</taxon>
        <taxon>Fungi</taxon>
        <taxon>Fungi incertae sedis</taxon>
        <taxon>Zoopagomycota</taxon>
        <taxon>Kickxellomycotina</taxon>
        <taxon>Dimargaritomycetes</taxon>
        <taxon>Dimargaritales</taxon>
        <taxon>Dimargaritaceae</taxon>
        <taxon>Dimargaris</taxon>
    </lineage>
</organism>
<feature type="non-terminal residue" evidence="2">
    <location>
        <position position="1"/>
    </location>
</feature>
<dbReference type="Proteomes" id="UP000268162">
    <property type="component" value="Unassembled WGS sequence"/>
</dbReference>
<evidence type="ECO:0000313" key="2">
    <source>
        <dbReference type="EMBL" id="RKP33429.1"/>
    </source>
</evidence>
<reference evidence="3" key="1">
    <citation type="journal article" date="2018" name="Nat. Microbiol.">
        <title>Leveraging single-cell genomics to expand the fungal tree of life.</title>
        <authorList>
            <person name="Ahrendt S.R."/>
            <person name="Quandt C.A."/>
            <person name="Ciobanu D."/>
            <person name="Clum A."/>
            <person name="Salamov A."/>
            <person name="Andreopoulos B."/>
            <person name="Cheng J.F."/>
            <person name="Woyke T."/>
            <person name="Pelin A."/>
            <person name="Henrissat B."/>
            <person name="Reynolds N.K."/>
            <person name="Benny G.L."/>
            <person name="Smith M.E."/>
            <person name="James T.Y."/>
            <person name="Grigoriev I.V."/>
        </authorList>
    </citation>
    <scope>NUCLEOTIDE SEQUENCE [LARGE SCALE GENOMIC DNA]</scope>
    <source>
        <strain evidence="3">RSA 468</strain>
    </source>
</reference>
<feature type="domain" description="UBA" evidence="1">
    <location>
        <begin position="27"/>
        <end position="67"/>
    </location>
</feature>
<gene>
    <name evidence="2" type="ORF">BJ085DRAFT_39256</name>
</gene>
<dbReference type="InterPro" id="IPR015940">
    <property type="entry name" value="UBA"/>
</dbReference>
<dbReference type="Gene3D" id="1.10.8.10">
    <property type="entry name" value="DNA helicase RuvA subunit, C-terminal domain"/>
    <property type="match status" value="1"/>
</dbReference>
<dbReference type="EMBL" id="ML003895">
    <property type="protein sequence ID" value="RKP33429.1"/>
    <property type="molecule type" value="Genomic_DNA"/>
</dbReference>
<evidence type="ECO:0000259" key="1">
    <source>
        <dbReference type="PROSITE" id="PS50030"/>
    </source>
</evidence>
<proteinExistence type="predicted"/>
<keyword evidence="3" id="KW-1185">Reference proteome</keyword>
<sequence>TRSSADSVELPPVDKSDSLVQSAILAELDEGTKQLMNMGYSDYDYVYGVLKQCGGDTDLAMMRLLHTRSQSS</sequence>
<dbReference type="AlphaFoldDB" id="A0A4V1J3W0"/>